<proteinExistence type="predicted"/>
<dbReference type="Gene3D" id="2.20.110.10">
    <property type="entry name" value="Histone H3 K4-specific methyltransferase SET7/9 N-terminal domain"/>
    <property type="match status" value="1"/>
</dbReference>
<sequence>MYQSGHYKSTYASVYIGEWLNNLPQGYGVQDDVLKGEKYMGMWVHGHRQGSGVLVTLDGMYFEGNFLQSKLVGFGLMVSDDNTLYEGSFTDITHLSGKGTLTLSSGDKLDGTFSGTLEEGLKVSGTFIKSATCPDLDQRSHPGAVKSK</sequence>
<protein>
    <submittedName>
        <fullName evidence="2">Uncharacterized protein</fullName>
    </submittedName>
</protein>
<keyword evidence="1" id="KW-0677">Repeat</keyword>
<evidence type="ECO:0000313" key="2">
    <source>
        <dbReference type="EMBL" id="CAG5116288.1"/>
    </source>
</evidence>
<dbReference type="Pfam" id="PF02493">
    <property type="entry name" value="MORN"/>
    <property type="match status" value="4"/>
</dbReference>
<dbReference type="PANTHER" id="PTHR46089">
    <property type="entry name" value="ALSIN HOMOLOG"/>
    <property type="match status" value="1"/>
</dbReference>
<dbReference type="GO" id="GO:0031267">
    <property type="term" value="F:small GTPase binding"/>
    <property type="evidence" value="ECO:0007669"/>
    <property type="project" value="TreeGrafter"/>
</dbReference>
<dbReference type="AlphaFoldDB" id="A0A8S3YIV3"/>
<dbReference type="GO" id="GO:0016197">
    <property type="term" value="P:endosomal transport"/>
    <property type="evidence" value="ECO:0007669"/>
    <property type="project" value="TreeGrafter"/>
</dbReference>
<dbReference type="InterPro" id="IPR003409">
    <property type="entry name" value="MORN"/>
</dbReference>
<dbReference type="GO" id="GO:0005737">
    <property type="term" value="C:cytoplasm"/>
    <property type="evidence" value="ECO:0007669"/>
    <property type="project" value="TreeGrafter"/>
</dbReference>
<dbReference type="InterPro" id="IPR051984">
    <property type="entry name" value="Alsin"/>
</dbReference>
<comment type="caution">
    <text evidence="2">The sequence shown here is derived from an EMBL/GenBank/DDBJ whole genome shotgun (WGS) entry which is preliminary data.</text>
</comment>
<dbReference type="GO" id="GO:0005085">
    <property type="term" value="F:guanyl-nucleotide exchange factor activity"/>
    <property type="evidence" value="ECO:0007669"/>
    <property type="project" value="TreeGrafter"/>
</dbReference>
<dbReference type="SMART" id="SM00698">
    <property type="entry name" value="MORN"/>
    <property type="match status" value="2"/>
</dbReference>
<accession>A0A8S3YIV3</accession>
<dbReference type="EMBL" id="CAJHNH020000229">
    <property type="protein sequence ID" value="CAG5116288.1"/>
    <property type="molecule type" value="Genomic_DNA"/>
</dbReference>
<dbReference type="Proteomes" id="UP000678393">
    <property type="component" value="Unassembled WGS sequence"/>
</dbReference>
<keyword evidence="3" id="KW-1185">Reference proteome</keyword>
<organism evidence="2 3">
    <name type="scientific">Candidula unifasciata</name>
    <dbReference type="NCBI Taxonomy" id="100452"/>
    <lineage>
        <taxon>Eukaryota</taxon>
        <taxon>Metazoa</taxon>
        <taxon>Spiralia</taxon>
        <taxon>Lophotrochozoa</taxon>
        <taxon>Mollusca</taxon>
        <taxon>Gastropoda</taxon>
        <taxon>Heterobranchia</taxon>
        <taxon>Euthyneura</taxon>
        <taxon>Panpulmonata</taxon>
        <taxon>Eupulmonata</taxon>
        <taxon>Stylommatophora</taxon>
        <taxon>Helicina</taxon>
        <taxon>Helicoidea</taxon>
        <taxon>Geomitridae</taxon>
        <taxon>Candidula</taxon>
    </lineage>
</organism>
<dbReference type="PANTHER" id="PTHR46089:SF2">
    <property type="entry name" value="ALSIN HOMOLOG"/>
    <property type="match status" value="1"/>
</dbReference>
<name>A0A8S3YIV3_9EUPU</name>
<evidence type="ECO:0000256" key="1">
    <source>
        <dbReference type="ARBA" id="ARBA00022737"/>
    </source>
</evidence>
<dbReference type="OrthoDB" id="406044at2759"/>
<gene>
    <name evidence="2" type="ORF">CUNI_LOCUS1846</name>
</gene>
<dbReference type="SUPFAM" id="SSF82185">
    <property type="entry name" value="Histone H3 K4-specific methyltransferase SET7/9 N-terminal domain"/>
    <property type="match status" value="1"/>
</dbReference>
<evidence type="ECO:0000313" key="3">
    <source>
        <dbReference type="Proteomes" id="UP000678393"/>
    </source>
</evidence>
<reference evidence="2" key="1">
    <citation type="submission" date="2021-04" db="EMBL/GenBank/DDBJ databases">
        <authorList>
            <consortium name="Molecular Ecology Group"/>
        </authorList>
    </citation>
    <scope>NUCLEOTIDE SEQUENCE</scope>
</reference>